<gene>
    <name evidence="1" type="ORF">UFOPK3482_00723</name>
</gene>
<dbReference type="EMBL" id="CAFBLZ010000053">
    <property type="protein sequence ID" value="CAB4886003.1"/>
    <property type="molecule type" value="Genomic_DNA"/>
</dbReference>
<organism evidence="1">
    <name type="scientific">freshwater metagenome</name>
    <dbReference type="NCBI Taxonomy" id="449393"/>
    <lineage>
        <taxon>unclassified sequences</taxon>
        <taxon>metagenomes</taxon>
        <taxon>ecological metagenomes</taxon>
    </lineage>
</organism>
<evidence type="ECO:0000313" key="1">
    <source>
        <dbReference type="EMBL" id="CAB4886003.1"/>
    </source>
</evidence>
<sequence>MNTMLSLGVSLADATAIFYYLHCRDTEQDFLPVPDRMLRELRKTMKMVGIRVSDGLTQENFAYGHLSLTQQAFVVTSPIVQPFKIAS</sequence>
<proteinExistence type="predicted"/>
<reference evidence="1" key="1">
    <citation type="submission" date="2020-05" db="EMBL/GenBank/DDBJ databases">
        <authorList>
            <person name="Chiriac C."/>
            <person name="Salcher M."/>
            <person name="Ghai R."/>
            <person name="Kavagutti S V."/>
        </authorList>
    </citation>
    <scope>NUCLEOTIDE SEQUENCE</scope>
</reference>
<name>A0A6J7F394_9ZZZZ</name>
<protein>
    <submittedName>
        <fullName evidence="1">Unannotated protein</fullName>
    </submittedName>
</protein>
<accession>A0A6J7F394</accession>
<dbReference type="AlphaFoldDB" id="A0A6J7F394"/>